<feature type="transmembrane region" description="Helical" evidence="10">
    <location>
        <begin position="416"/>
        <end position="443"/>
    </location>
</feature>
<feature type="transmembrane region" description="Helical" evidence="10">
    <location>
        <begin position="604"/>
        <end position="622"/>
    </location>
</feature>
<keyword evidence="7" id="KW-0067">ATP-binding</keyword>
<dbReference type="VEuPathDB" id="TriTrypDB:BSAL_90580"/>
<evidence type="ECO:0000256" key="10">
    <source>
        <dbReference type="SAM" id="Phobius"/>
    </source>
</evidence>
<dbReference type="PROSITE" id="PS50929">
    <property type="entry name" value="ABC_TM1F"/>
    <property type="match status" value="1"/>
</dbReference>
<evidence type="ECO:0000256" key="9">
    <source>
        <dbReference type="ARBA" id="ARBA00023136"/>
    </source>
</evidence>
<evidence type="ECO:0000256" key="5">
    <source>
        <dbReference type="ARBA" id="ARBA00022737"/>
    </source>
</evidence>
<organism evidence="13 14">
    <name type="scientific">Bodo saltans</name>
    <name type="common">Flagellated protozoan</name>
    <dbReference type="NCBI Taxonomy" id="75058"/>
    <lineage>
        <taxon>Eukaryota</taxon>
        <taxon>Discoba</taxon>
        <taxon>Euglenozoa</taxon>
        <taxon>Kinetoplastea</taxon>
        <taxon>Metakinetoplastina</taxon>
        <taxon>Eubodonida</taxon>
        <taxon>Bodonidae</taxon>
        <taxon>Bodo</taxon>
    </lineage>
</organism>
<dbReference type="Pfam" id="PF00664">
    <property type="entry name" value="ABC_membrane"/>
    <property type="match status" value="1"/>
</dbReference>
<dbReference type="Gene3D" id="1.20.1560.10">
    <property type="entry name" value="ABC transporter type 1, transmembrane domain"/>
    <property type="match status" value="1"/>
</dbReference>
<evidence type="ECO:0000259" key="11">
    <source>
        <dbReference type="PROSITE" id="PS50893"/>
    </source>
</evidence>
<keyword evidence="5" id="KW-0677">Repeat</keyword>
<dbReference type="SMART" id="SM00382">
    <property type="entry name" value="AAA"/>
    <property type="match status" value="2"/>
</dbReference>
<dbReference type="Gene3D" id="3.40.50.300">
    <property type="entry name" value="P-loop containing nucleotide triphosphate hydrolases"/>
    <property type="match status" value="2"/>
</dbReference>
<dbReference type="InterPro" id="IPR044726">
    <property type="entry name" value="ABCC_6TM_D2"/>
</dbReference>
<evidence type="ECO:0000313" key="14">
    <source>
        <dbReference type="Proteomes" id="UP000051952"/>
    </source>
</evidence>
<evidence type="ECO:0000256" key="3">
    <source>
        <dbReference type="ARBA" id="ARBA00022448"/>
    </source>
</evidence>
<evidence type="ECO:0000256" key="1">
    <source>
        <dbReference type="ARBA" id="ARBA00004141"/>
    </source>
</evidence>
<comment type="subcellular location">
    <subcellularLocation>
        <location evidence="1">Membrane</location>
        <topology evidence="1">Multi-pass membrane protein</topology>
    </subcellularLocation>
</comment>
<dbReference type="GO" id="GO:0016020">
    <property type="term" value="C:membrane"/>
    <property type="evidence" value="ECO:0007669"/>
    <property type="project" value="UniProtKB-SubCell"/>
</dbReference>
<dbReference type="InterPro" id="IPR003593">
    <property type="entry name" value="AAA+_ATPase"/>
</dbReference>
<keyword evidence="8 10" id="KW-1133">Transmembrane helix</keyword>
<keyword evidence="4 10" id="KW-0812">Transmembrane</keyword>
<dbReference type="Proteomes" id="UP000051952">
    <property type="component" value="Unassembled WGS sequence"/>
</dbReference>
<feature type="non-terminal residue" evidence="13">
    <location>
        <position position="1"/>
    </location>
</feature>
<dbReference type="GO" id="GO:0005524">
    <property type="term" value="F:ATP binding"/>
    <property type="evidence" value="ECO:0007669"/>
    <property type="project" value="UniProtKB-KW"/>
</dbReference>
<reference evidence="14" key="1">
    <citation type="submission" date="2015-09" db="EMBL/GenBank/DDBJ databases">
        <authorList>
            <consortium name="Pathogen Informatics"/>
        </authorList>
    </citation>
    <scope>NUCLEOTIDE SEQUENCE [LARGE SCALE GENOMIC DNA]</scope>
    <source>
        <strain evidence="14">Lake Konstanz</strain>
    </source>
</reference>
<dbReference type="InterPro" id="IPR003439">
    <property type="entry name" value="ABC_transporter-like_ATP-bd"/>
</dbReference>
<dbReference type="PANTHER" id="PTHR24223:SF456">
    <property type="entry name" value="MULTIDRUG RESISTANCE-ASSOCIATED PROTEIN LETHAL(2)03659"/>
    <property type="match status" value="1"/>
</dbReference>
<sequence>FGAKMAYQEEMPIVDTFVTISLLQMCARTFQMVPRATTSIANAMSALRRFEAYLTQDLQEDLAVVDDADADVHEPTSAGASAVDTVEVRGSFGWYGFELEDLALTARAGSLTVVVGPVGSGKSTLLHTLLGNCAFARDAATNEPLPYVLRRPKSVAYVSQEAWIRDGTVRDNILFGKPFDEVRYRDVLFACCLEDDIIQWGGDHVEVGEKGVTLSGGQKQRLSMARACYSDAELYLLDDPISAVDAKVALQLLEICLKGYLRHKTVILATHHPAPPRFADQLLVLGSGRQELLGTPRAVLDALSPTLRDELTDVDDSDISSLIDAKAREPTVFRRTSRPEVDALIGKGRQLVFMEESAIGSVGGDVYLAYLSAAKTGVSILCVILFLSSQITRTFSEWWFSRWSSNRYPKLSPGQYVYIEAALVFGIIVLSTSRAGAYALAMISNNTAVHNKMAQRVLRSPMYFFESTPLGRIANRFSKDMDNVDDMLIRLSFDFLQLILVAVGSLVLVIYSVYYFAAVVGVFIVVFVFLFRFYLPSSRYMKRIEATSRSPSIQIFQTTLAGLPLIKSYDLRDSIRTEYNQSLDNTAAAILTSNLCQRWIGARMDWMTVVWAISVGLFVVFLKDTLGASTCGLALTQCVNLTGILQYTVRAAGDTESYMTSVERIVEYGNLQEEPNNGTLKPPVEEWPTKGEVVVRGLTVSYPSNPNELALRDLNFTIGGGQKVAVVGRTGAGKSTLLATFFRMVAIPDGSITVDGVATTELELGLLRSRMGVIPQAPTLFQGTLRYNLDPFGRHTEAEMLEALRKVQLDELVAARGLDADVGEAGASMSVGQKQLLCAARALLGSPRILFMDEATANVDEATDAAIQRVIREECRGVTVITIAHRLQTIMDYDQVLVLARGQLIESGNPMELAMRDTSDNANVFAQMYAAMSAVGHHESHSK</sequence>
<feature type="transmembrane region" description="Helical" evidence="10">
    <location>
        <begin position="488"/>
        <end position="508"/>
    </location>
</feature>
<dbReference type="GO" id="GO:0016887">
    <property type="term" value="F:ATP hydrolysis activity"/>
    <property type="evidence" value="ECO:0007669"/>
    <property type="project" value="InterPro"/>
</dbReference>
<evidence type="ECO:0000256" key="6">
    <source>
        <dbReference type="ARBA" id="ARBA00022741"/>
    </source>
</evidence>
<keyword evidence="9 10" id="KW-0472">Membrane</keyword>
<dbReference type="InterPro" id="IPR036640">
    <property type="entry name" value="ABC1_TM_sf"/>
</dbReference>
<dbReference type="Pfam" id="PF00005">
    <property type="entry name" value="ABC_tran"/>
    <property type="match status" value="2"/>
</dbReference>
<dbReference type="FunFam" id="3.40.50.300:FF:000838">
    <property type="entry name" value="ABC multidrug transporter (Eurofung)"/>
    <property type="match status" value="1"/>
</dbReference>
<dbReference type="InterPro" id="IPR027417">
    <property type="entry name" value="P-loop_NTPase"/>
</dbReference>
<evidence type="ECO:0000256" key="7">
    <source>
        <dbReference type="ARBA" id="ARBA00022840"/>
    </source>
</evidence>
<comment type="similarity">
    <text evidence="2">Belongs to the ABC transporter superfamily. ABCC family. Conjugate transporter (TC 3.A.1.208) subfamily.</text>
</comment>
<feature type="domain" description="ABC transporter" evidence="11">
    <location>
        <begin position="695"/>
        <end position="926"/>
    </location>
</feature>
<dbReference type="EMBL" id="CYKH01001189">
    <property type="protein sequence ID" value="CUG85733.1"/>
    <property type="molecule type" value="Genomic_DNA"/>
</dbReference>
<dbReference type="SUPFAM" id="SSF90123">
    <property type="entry name" value="ABC transporter transmembrane region"/>
    <property type="match status" value="1"/>
</dbReference>
<dbReference type="GO" id="GO:0140359">
    <property type="term" value="F:ABC-type transporter activity"/>
    <property type="evidence" value="ECO:0007669"/>
    <property type="project" value="InterPro"/>
</dbReference>
<keyword evidence="6" id="KW-0547">Nucleotide-binding</keyword>
<dbReference type="PROSITE" id="PS50893">
    <property type="entry name" value="ABC_TRANSPORTER_2"/>
    <property type="match status" value="2"/>
</dbReference>
<dbReference type="FunFam" id="1.20.1560.10:FF:000013">
    <property type="entry name" value="ABC transporter C family member 2"/>
    <property type="match status" value="1"/>
</dbReference>
<evidence type="ECO:0000256" key="4">
    <source>
        <dbReference type="ARBA" id="ARBA00022692"/>
    </source>
</evidence>
<proteinExistence type="inferred from homology"/>
<dbReference type="AlphaFoldDB" id="A0A0S4J365"/>
<dbReference type="SUPFAM" id="SSF52540">
    <property type="entry name" value="P-loop containing nucleoside triphosphate hydrolases"/>
    <property type="match status" value="2"/>
</dbReference>
<gene>
    <name evidence="13" type="ORF">BSAL_90580</name>
</gene>
<dbReference type="CDD" id="cd03250">
    <property type="entry name" value="ABCC_MRP_domain1"/>
    <property type="match status" value="1"/>
</dbReference>
<dbReference type="PANTHER" id="PTHR24223">
    <property type="entry name" value="ATP-BINDING CASSETTE SUB-FAMILY C"/>
    <property type="match status" value="1"/>
</dbReference>
<feature type="domain" description="ABC transporter" evidence="11">
    <location>
        <begin position="83"/>
        <end position="312"/>
    </location>
</feature>
<dbReference type="CDD" id="cd18580">
    <property type="entry name" value="ABC_6TM_ABCC_D2"/>
    <property type="match status" value="1"/>
</dbReference>
<keyword evidence="3" id="KW-0813">Transport</keyword>
<dbReference type="InterPro" id="IPR011527">
    <property type="entry name" value="ABC1_TM_dom"/>
</dbReference>
<protein>
    <submittedName>
        <fullName evidence="13">ABC transporter, putative</fullName>
    </submittedName>
</protein>
<evidence type="ECO:0000313" key="13">
    <source>
        <dbReference type="EMBL" id="CUG85733.1"/>
    </source>
</evidence>
<feature type="domain" description="ABC transmembrane type-1" evidence="12">
    <location>
        <begin position="380"/>
        <end position="657"/>
    </location>
</feature>
<dbReference type="InterPro" id="IPR050173">
    <property type="entry name" value="ABC_transporter_C-like"/>
</dbReference>
<feature type="transmembrane region" description="Helical" evidence="10">
    <location>
        <begin position="514"/>
        <end position="535"/>
    </location>
</feature>
<evidence type="ECO:0000259" key="12">
    <source>
        <dbReference type="PROSITE" id="PS50929"/>
    </source>
</evidence>
<keyword evidence="14" id="KW-1185">Reference proteome</keyword>
<dbReference type="OrthoDB" id="6500128at2759"/>
<evidence type="ECO:0000256" key="8">
    <source>
        <dbReference type="ARBA" id="ARBA00022989"/>
    </source>
</evidence>
<dbReference type="CDD" id="cd03244">
    <property type="entry name" value="ABCC_MRP_domain2"/>
    <property type="match status" value="1"/>
</dbReference>
<accession>A0A0S4J365</accession>
<evidence type="ECO:0000256" key="2">
    <source>
        <dbReference type="ARBA" id="ARBA00009726"/>
    </source>
</evidence>
<name>A0A0S4J365_BODSA</name>
<dbReference type="OMA" id="MIATRWI"/>